<protein>
    <submittedName>
        <fullName evidence="2">Importin N-terminal domain-containing protein</fullName>
    </submittedName>
</protein>
<reference evidence="2" key="1">
    <citation type="submission" date="2016-11" db="UniProtKB">
        <authorList>
            <consortium name="WormBaseParasite"/>
        </authorList>
    </citation>
    <scope>IDENTIFICATION</scope>
    <source>
        <strain evidence="2">KR3021</strain>
    </source>
</reference>
<evidence type="ECO:0000313" key="2">
    <source>
        <dbReference type="WBParaSite" id="RSKR_0000639400.1"/>
    </source>
</evidence>
<dbReference type="WBParaSite" id="RSKR_0000639400.1">
    <property type="protein sequence ID" value="RSKR_0000639400.1"/>
    <property type="gene ID" value="RSKR_0000639400"/>
</dbReference>
<organism evidence="1 2">
    <name type="scientific">Rhabditophanes sp. KR3021</name>
    <dbReference type="NCBI Taxonomy" id="114890"/>
    <lineage>
        <taxon>Eukaryota</taxon>
        <taxon>Metazoa</taxon>
        <taxon>Ecdysozoa</taxon>
        <taxon>Nematoda</taxon>
        <taxon>Chromadorea</taxon>
        <taxon>Rhabditida</taxon>
        <taxon>Tylenchina</taxon>
        <taxon>Panagrolaimomorpha</taxon>
        <taxon>Strongyloidoidea</taxon>
        <taxon>Alloionematidae</taxon>
        <taxon>Rhabditophanes</taxon>
    </lineage>
</organism>
<dbReference type="Proteomes" id="UP000095286">
    <property type="component" value="Unplaced"/>
</dbReference>
<proteinExistence type="predicted"/>
<sequence length="292" mass="33706">MDPALKEEETKIKELFDSLQILAQEGEIPVQAFSMLIKSSNSKVICEQLHHKWLSDVQFVVYAPKIIMFLHNMDKRDVALASGCLALLINDYKNWNAIRKKCPLMYRNCVRAICEFYPIYTKIDSYVAESLITPMFNSLNILLDFSPTEEDVECMIDLLIKFGHLFSNIDSSECDGLVMKMRKILCCDKVNLSSKSRYRVLQVIDFWTYSWDKRIIPDCLLEFHSEFYKQQNEQNIKNSGFDVDDGDSLIDENETTKLTAIEVGKEDAEEGSNFENVIIKVLMRSDNKESAV</sequence>
<evidence type="ECO:0000313" key="1">
    <source>
        <dbReference type="Proteomes" id="UP000095286"/>
    </source>
</evidence>
<name>A0AC35U060_9BILA</name>
<accession>A0AC35U060</accession>